<organism evidence="2 3">
    <name type="scientific">Puccinia coronata f. sp. avenae</name>
    <dbReference type="NCBI Taxonomy" id="200324"/>
    <lineage>
        <taxon>Eukaryota</taxon>
        <taxon>Fungi</taxon>
        <taxon>Dikarya</taxon>
        <taxon>Basidiomycota</taxon>
        <taxon>Pucciniomycotina</taxon>
        <taxon>Pucciniomycetes</taxon>
        <taxon>Pucciniales</taxon>
        <taxon>Pucciniaceae</taxon>
        <taxon>Puccinia</taxon>
    </lineage>
</organism>
<feature type="region of interest" description="Disordered" evidence="1">
    <location>
        <begin position="166"/>
        <end position="185"/>
    </location>
</feature>
<feature type="compositionally biased region" description="Basic and acidic residues" evidence="1">
    <location>
        <begin position="205"/>
        <end position="231"/>
    </location>
</feature>
<evidence type="ECO:0000313" key="3">
    <source>
        <dbReference type="Proteomes" id="UP000235388"/>
    </source>
</evidence>
<feature type="compositionally biased region" description="Polar residues" evidence="1">
    <location>
        <begin position="328"/>
        <end position="337"/>
    </location>
</feature>
<reference evidence="2 3" key="1">
    <citation type="submission" date="2017-11" db="EMBL/GenBank/DDBJ databases">
        <title>De novo assembly and phasing of dikaryotic genomes from two isolates of Puccinia coronata f. sp. avenae, the causal agent of oat crown rust.</title>
        <authorList>
            <person name="Miller M.E."/>
            <person name="Zhang Y."/>
            <person name="Omidvar V."/>
            <person name="Sperschneider J."/>
            <person name="Schwessinger B."/>
            <person name="Raley C."/>
            <person name="Palmer J.M."/>
            <person name="Garnica D."/>
            <person name="Upadhyaya N."/>
            <person name="Rathjen J."/>
            <person name="Taylor J.M."/>
            <person name="Park R.F."/>
            <person name="Dodds P.N."/>
            <person name="Hirsch C.D."/>
            <person name="Kianian S.F."/>
            <person name="Figueroa M."/>
        </authorList>
    </citation>
    <scope>NUCLEOTIDE SEQUENCE [LARGE SCALE GENOMIC DNA]</scope>
    <source>
        <strain evidence="2">12NC29</strain>
    </source>
</reference>
<evidence type="ECO:0000256" key="1">
    <source>
        <dbReference type="SAM" id="MobiDB-lite"/>
    </source>
</evidence>
<feature type="region of interest" description="Disordered" evidence="1">
    <location>
        <begin position="314"/>
        <end position="352"/>
    </location>
</feature>
<dbReference type="EMBL" id="PGCJ01000130">
    <property type="protein sequence ID" value="PLW45195.1"/>
    <property type="molecule type" value="Genomic_DNA"/>
</dbReference>
<name>A0A2N5V5C8_9BASI</name>
<dbReference type="Proteomes" id="UP000235388">
    <property type="component" value="Unassembled WGS sequence"/>
</dbReference>
<keyword evidence="3" id="KW-1185">Reference proteome</keyword>
<feature type="compositionally biased region" description="Polar residues" evidence="1">
    <location>
        <begin position="176"/>
        <end position="185"/>
    </location>
</feature>
<feature type="region of interest" description="Disordered" evidence="1">
    <location>
        <begin position="1"/>
        <end position="21"/>
    </location>
</feature>
<evidence type="ECO:0000313" key="2">
    <source>
        <dbReference type="EMBL" id="PLW45195.1"/>
    </source>
</evidence>
<feature type="compositionally biased region" description="Basic residues" evidence="1">
    <location>
        <begin position="241"/>
        <end position="253"/>
    </location>
</feature>
<sequence length="416" mass="44841">MVRSSTKPTQRGLATHHKHANAAFTPTRGLLERCENPVEPINGDINITANQEFQQAHKQAIPSPSHSSSLDQHSWGFDDFLAGLSPGFDYCDPVIESHVDNLLPHQGIDEPGGGGVLLEEINDSPQDTLMHSSITHSTALEPQQNPGLKHPFLCPTSEIGEDSARNQQLGKAAMSHSESNSIQHQSTVYQDFNAFQQTGSILTFDPRRPGCQAERDGRGGASDRRADRSRSEGVASGGNHPRNHSKRSRRCSRTRSASPAGTIHAPGTRSPSAENGRKKPTVPHPKDMALDNRGTDTGHEIFLVRHCTTSLEPAAQGTSEARSDDNGSEQSASTTASGPPRVRGDASQASSTRDVILGTACAHMFSDKTCSRGNEPGARCSASPTIPAWKLWERLRLYPGPRQRAGRAGSFARPEP</sequence>
<gene>
    <name evidence="2" type="ORF">PCANC_11318</name>
</gene>
<feature type="region of interest" description="Disordered" evidence="1">
    <location>
        <begin position="201"/>
        <end position="294"/>
    </location>
</feature>
<protein>
    <submittedName>
        <fullName evidence="2">Uncharacterized protein</fullName>
    </submittedName>
</protein>
<proteinExistence type="predicted"/>
<comment type="caution">
    <text evidence="2">The sequence shown here is derived from an EMBL/GenBank/DDBJ whole genome shotgun (WGS) entry which is preliminary data.</text>
</comment>
<feature type="compositionally biased region" description="Basic and acidic residues" evidence="1">
    <location>
        <begin position="284"/>
        <end position="294"/>
    </location>
</feature>
<accession>A0A2N5V5C8</accession>
<dbReference type="AlphaFoldDB" id="A0A2N5V5C8"/>